<evidence type="ECO:0000313" key="2">
    <source>
        <dbReference type="EMBL" id="PPJ34865.1"/>
    </source>
</evidence>
<protein>
    <submittedName>
        <fullName evidence="2">Cyclase</fullName>
    </submittedName>
</protein>
<sequence length="182" mass="20465">MYPDHGQLCPPSHRPGYGRSPASRAARRDVVRDSVTVHMAASPAQVWPLVSDITRIGEFSPETFEAEWLGGATGPAVGAKFRGHVRRNQVGPVYWTTCRVEVCEPEREFAFTVLGPKGMRINRWGYRLEQRDGGTDVTESFELSAILPLRLYWTALGWARGRRNRNDMATTLNRMKIAVEHG</sequence>
<dbReference type="Proteomes" id="UP000239874">
    <property type="component" value="Unassembled WGS sequence"/>
</dbReference>
<dbReference type="InterPro" id="IPR023393">
    <property type="entry name" value="START-like_dom_sf"/>
</dbReference>
<organism evidence="2 3">
    <name type="scientific">Nocardia nova</name>
    <dbReference type="NCBI Taxonomy" id="37330"/>
    <lineage>
        <taxon>Bacteria</taxon>
        <taxon>Bacillati</taxon>
        <taxon>Actinomycetota</taxon>
        <taxon>Actinomycetes</taxon>
        <taxon>Mycobacteriales</taxon>
        <taxon>Nocardiaceae</taxon>
        <taxon>Nocardia</taxon>
    </lineage>
</organism>
<name>A0A2S6AI32_9NOCA</name>
<reference evidence="2 3" key="1">
    <citation type="submission" date="2018-02" db="EMBL/GenBank/DDBJ databases">
        <title>8 Nocardia nova and 1 Nocardia cyriacigeorgica strain used for evolution to TMP-SMX.</title>
        <authorList>
            <person name="Mehta H."/>
            <person name="Weng J."/>
            <person name="Shamoo Y."/>
        </authorList>
    </citation>
    <scope>NUCLEOTIDE SEQUENCE [LARGE SCALE GENOMIC DNA]</scope>
    <source>
        <strain evidence="2 3">MDA3139</strain>
    </source>
</reference>
<dbReference type="CDD" id="cd07812">
    <property type="entry name" value="SRPBCC"/>
    <property type="match status" value="1"/>
</dbReference>
<dbReference type="Pfam" id="PF10604">
    <property type="entry name" value="Polyketide_cyc2"/>
    <property type="match status" value="1"/>
</dbReference>
<dbReference type="EMBL" id="PSZC01000027">
    <property type="protein sequence ID" value="PPJ34865.1"/>
    <property type="molecule type" value="Genomic_DNA"/>
</dbReference>
<evidence type="ECO:0000256" key="1">
    <source>
        <dbReference type="SAM" id="MobiDB-lite"/>
    </source>
</evidence>
<proteinExistence type="predicted"/>
<dbReference type="SUPFAM" id="SSF55961">
    <property type="entry name" value="Bet v1-like"/>
    <property type="match status" value="1"/>
</dbReference>
<feature type="region of interest" description="Disordered" evidence="1">
    <location>
        <begin position="1"/>
        <end position="25"/>
    </location>
</feature>
<comment type="caution">
    <text evidence="2">The sequence shown here is derived from an EMBL/GenBank/DDBJ whole genome shotgun (WGS) entry which is preliminary data.</text>
</comment>
<dbReference type="AlphaFoldDB" id="A0A2S6AI32"/>
<evidence type="ECO:0000313" key="3">
    <source>
        <dbReference type="Proteomes" id="UP000239874"/>
    </source>
</evidence>
<dbReference type="OrthoDB" id="4618973at2"/>
<accession>A0A2S6AI32</accession>
<dbReference type="InterPro" id="IPR019587">
    <property type="entry name" value="Polyketide_cyclase/dehydratase"/>
</dbReference>
<gene>
    <name evidence="2" type="ORF">C5E45_29015</name>
</gene>
<dbReference type="Gene3D" id="3.30.530.20">
    <property type="match status" value="1"/>
</dbReference>